<dbReference type="Gene3D" id="2.40.170.20">
    <property type="entry name" value="TonB-dependent receptor, beta-barrel domain"/>
    <property type="match status" value="2"/>
</dbReference>
<dbReference type="PROSITE" id="PS52016">
    <property type="entry name" value="TONB_DEPENDENT_REC_3"/>
    <property type="match status" value="1"/>
</dbReference>
<keyword evidence="9 11" id="KW-0472">Membrane</keyword>
<evidence type="ECO:0000256" key="3">
    <source>
        <dbReference type="ARBA" id="ARBA00022452"/>
    </source>
</evidence>
<evidence type="ECO:0000256" key="10">
    <source>
        <dbReference type="ARBA" id="ARBA00023237"/>
    </source>
</evidence>
<keyword evidence="5 11" id="KW-0812">Transmembrane</keyword>
<dbReference type="AlphaFoldDB" id="A0A4Q1C6U4"/>
<dbReference type="InterPro" id="IPR039426">
    <property type="entry name" value="TonB-dep_rcpt-like"/>
</dbReference>
<feature type="signal peptide" evidence="12">
    <location>
        <begin position="1"/>
        <end position="29"/>
    </location>
</feature>
<evidence type="ECO:0000256" key="2">
    <source>
        <dbReference type="ARBA" id="ARBA00022448"/>
    </source>
</evidence>
<proteinExistence type="inferred from homology"/>
<evidence type="ECO:0000256" key="12">
    <source>
        <dbReference type="SAM" id="SignalP"/>
    </source>
</evidence>
<evidence type="ECO:0000256" key="8">
    <source>
        <dbReference type="ARBA" id="ARBA00023065"/>
    </source>
</evidence>
<evidence type="ECO:0000313" key="15">
    <source>
        <dbReference type="Proteomes" id="UP000290218"/>
    </source>
</evidence>
<keyword evidence="6 12" id="KW-0732">Signal</keyword>
<feature type="chain" id="PRO_5020789590" description="TonB-dependent receptor plug domain-containing protein" evidence="12">
    <location>
        <begin position="30"/>
        <end position="964"/>
    </location>
</feature>
<dbReference type="Proteomes" id="UP000290218">
    <property type="component" value="Unassembled WGS sequence"/>
</dbReference>
<keyword evidence="4" id="KW-0410">Iron transport</keyword>
<evidence type="ECO:0000256" key="6">
    <source>
        <dbReference type="ARBA" id="ARBA00022729"/>
    </source>
</evidence>
<protein>
    <recommendedName>
        <fullName evidence="13">TonB-dependent receptor plug domain-containing protein</fullName>
    </recommendedName>
</protein>
<evidence type="ECO:0000259" key="13">
    <source>
        <dbReference type="Pfam" id="PF07715"/>
    </source>
</evidence>
<keyword evidence="15" id="KW-1185">Reference proteome</keyword>
<dbReference type="OrthoDB" id="174349at2"/>
<dbReference type="GO" id="GO:0009279">
    <property type="term" value="C:cell outer membrane"/>
    <property type="evidence" value="ECO:0007669"/>
    <property type="project" value="UniProtKB-SubCell"/>
</dbReference>
<keyword evidence="10 11" id="KW-0998">Cell outer membrane</keyword>
<feature type="domain" description="TonB-dependent receptor plug" evidence="13">
    <location>
        <begin position="77"/>
        <end position="192"/>
    </location>
</feature>
<evidence type="ECO:0000256" key="1">
    <source>
        <dbReference type="ARBA" id="ARBA00004571"/>
    </source>
</evidence>
<comment type="subcellular location">
    <subcellularLocation>
        <location evidence="1 11">Cell outer membrane</location>
        <topology evidence="1 11">Multi-pass membrane protein</topology>
    </subcellularLocation>
</comment>
<name>A0A4Q1C6U4_9BACT</name>
<dbReference type="PANTHER" id="PTHR32552:SF68">
    <property type="entry name" value="FERRICHROME OUTER MEMBRANE TRANSPORTER_PHAGE RECEPTOR"/>
    <property type="match status" value="1"/>
</dbReference>
<evidence type="ECO:0000256" key="7">
    <source>
        <dbReference type="ARBA" id="ARBA00023004"/>
    </source>
</evidence>
<comment type="similarity">
    <text evidence="11">Belongs to the TonB-dependent receptor family.</text>
</comment>
<evidence type="ECO:0000256" key="11">
    <source>
        <dbReference type="PROSITE-ProRule" id="PRU01360"/>
    </source>
</evidence>
<evidence type="ECO:0000256" key="4">
    <source>
        <dbReference type="ARBA" id="ARBA00022496"/>
    </source>
</evidence>
<accession>A0A4Q1C6U4</accession>
<dbReference type="EMBL" id="SDHX01000001">
    <property type="protein sequence ID" value="RXK54605.1"/>
    <property type="molecule type" value="Genomic_DNA"/>
</dbReference>
<sequence length="964" mass="107024">MNLKQRSAYYAGLMIGAAALSTWPLVASAQQAATSSTPTKEEEEKVVHLSPFVVTTTKDKGYLATNSISGTRLDTAIKELPMPIEVITEQFLRDTGSTDLRQSLRYSAGIILQSQNDQGSNAFSGAGGVHNPEGVTANKTQSSYKIRGYISDVVLRDGYRRQSATDSINIGRVEVIRGPAALLYGIGNFGGIVNYLPKTPQSKQHTDLGLVYGSHDFKRAWLDTTGPLMGDGKAAYRVTAAWQDGGDHTELFNENHWFISPSVNFKPFPKTDITVDFEAGEQEMTGLGFLSVRARSDIDGIGQADRLQSSGFVEFAGKDNRTFRWSGPDTFRRSYSDNLRIQLTQELVPGLNLLAGYNRSNVDFYVRDVNGSMRQNIGPVALRDTITVIPIDVANGSSEFSRSQAPNTIFEYLWSHNKEENTREQARVELNWAFKLFEDRKWLKIDNSFLVGRSVEKADRMTRLNRNPNSLFNYKKPTDTSYIRYGKQGDGTPDVGTLDINRINAMAENTGDYAIYQGKFLDDRLVLVAGLRRDKNDNTVDTAVFHPTPSTSSVSRPSQSEDTKQFGVTFRITPRISVYALQAEGLQPNFDGLRDPAGDPLGPTIAKSKEVGMKVDFFEGRISGTISKFKIERSGVPFGQWWMPTLKNTFDANRPIIYNVGNFSPGSVPGGSNGGNGAADAALPQWNAGVTAGAIYQKNGQWYVNASQTTGAAYLDRVFNLTKTTNPGWPGWLYIADAETNNSWEDRGDGNGYQSYVQQQDESDGWDAQLMFTPNDNIQVVLSYAHTKRTITNPGKFIKYPHPENRWAIWYFPDSNWGLTGYSLDEVYTDPADTSTWTGIGWGAGQSRDDTPKHSVSGWASYRFTEGRLNGLTFGIGGQWESEREYFSGITVAGQKQTNGKGELTILKHKARLNTDLMVRYPFKISDRDAFVQLNVNNIADDKDLYGLIYAPGRNIKVEFGYSF</sequence>
<dbReference type="InterPro" id="IPR037066">
    <property type="entry name" value="Plug_dom_sf"/>
</dbReference>
<keyword evidence="8" id="KW-0406">Ion transport</keyword>
<keyword evidence="7" id="KW-0408">Iron</keyword>
<organism evidence="14 15">
    <name type="scientific">Oleiharenicola lentus</name>
    <dbReference type="NCBI Taxonomy" id="2508720"/>
    <lineage>
        <taxon>Bacteria</taxon>
        <taxon>Pseudomonadati</taxon>
        <taxon>Verrucomicrobiota</taxon>
        <taxon>Opitutia</taxon>
        <taxon>Opitutales</taxon>
        <taxon>Opitutaceae</taxon>
        <taxon>Oleiharenicola</taxon>
    </lineage>
</organism>
<keyword evidence="3 11" id="KW-1134">Transmembrane beta strand</keyword>
<dbReference type="PANTHER" id="PTHR32552">
    <property type="entry name" value="FERRICHROME IRON RECEPTOR-RELATED"/>
    <property type="match status" value="1"/>
</dbReference>
<dbReference type="InterPro" id="IPR036942">
    <property type="entry name" value="Beta-barrel_TonB_sf"/>
</dbReference>
<keyword evidence="2 11" id="KW-0813">Transport</keyword>
<dbReference type="GO" id="GO:0015344">
    <property type="term" value="F:siderophore uptake transmembrane transporter activity"/>
    <property type="evidence" value="ECO:0007669"/>
    <property type="project" value="TreeGrafter"/>
</dbReference>
<comment type="caution">
    <text evidence="14">The sequence shown here is derived from an EMBL/GenBank/DDBJ whole genome shotgun (WGS) entry which is preliminary data.</text>
</comment>
<dbReference type="Pfam" id="PF07715">
    <property type="entry name" value="Plug"/>
    <property type="match status" value="1"/>
</dbReference>
<reference evidence="14 15" key="1">
    <citation type="submission" date="2019-01" db="EMBL/GenBank/DDBJ databases">
        <title>Lacunisphaera sp. strain TWA-58.</title>
        <authorList>
            <person name="Chen W.-M."/>
        </authorList>
    </citation>
    <scope>NUCLEOTIDE SEQUENCE [LARGE SCALE GENOMIC DNA]</scope>
    <source>
        <strain evidence="14 15">TWA-58</strain>
    </source>
</reference>
<evidence type="ECO:0000313" key="14">
    <source>
        <dbReference type="EMBL" id="RXK54605.1"/>
    </source>
</evidence>
<dbReference type="RefSeq" id="WP_129045969.1">
    <property type="nucleotide sequence ID" value="NZ_SDHX01000001.1"/>
</dbReference>
<gene>
    <name evidence="14" type="ORF">ESB00_01520</name>
</gene>
<evidence type="ECO:0000256" key="9">
    <source>
        <dbReference type="ARBA" id="ARBA00023136"/>
    </source>
</evidence>
<dbReference type="Gene3D" id="2.170.130.10">
    <property type="entry name" value="TonB-dependent receptor, plug domain"/>
    <property type="match status" value="1"/>
</dbReference>
<evidence type="ECO:0000256" key="5">
    <source>
        <dbReference type="ARBA" id="ARBA00022692"/>
    </source>
</evidence>
<dbReference type="InterPro" id="IPR012910">
    <property type="entry name" value="Plug_dom"/>
</dbReference>
<dbReference type="SUPFAM" id="SSF56935">
    <property type="entry name" value="Porins"/>
    <property type="match status" value="1"/>
</dbReference>